<feature type="non-terminal residue" evidence="1">
    <location>
        <position position="357"/>
    </location>
</feature>
<sequence>MSSHIPGIGLAQPLTLDSSKASASEDSAKETTPASNPQPDIKKPEEIRRANELKEKLKAKLLGRKTRGPETNRIVSSPAPDTENRRGSQQKMLPHLDGVNSKAQAPVPTTSGNRKDGKNINNLRTDTSEAANEFFAQRPMSSNPTSSEPDTQILQTLKAPPTGPRALGENVGFSRPQPAAPAAVGIVHVVQSTPQQPSTSENKSYASRDKPIPPHSDGDADLTTNKSSTESTRHGTAFDGCQQATAGAERSMTESHPSSRAPFLEDVRVHVDQGTNINVRLNSALPNGRRPSREETLRETRKNTYEGRGNKSVPVSATPTHPSQFYDEVHERTQINRRLVSYSESERRNTYEDRAVI</sequence>
<proteinExistence type="predicted"/>
<comment type="caution">
    <text evidence="1">The sequence shown here is derived from an EMBL/GenBank/DDBJ whole genome shotgun (WGS) entry which is preliminary data.</text>
</comment>
<gene>
    <name evidence="1" type="ORF">LTS18_012888</name>
</gene>
<organism evidence="1 2">
    <name type="scientific">Coniosporium uncinatum</name>
    <dbReference type="NCBI Taxonomy" id="93489"/>
    <lineage>
        <taxon>Eukaryota</taxon>
        <taxon>Fungi</taxon>
        <taxon>Dikarya</taxon>
        <taxon>Ascomycota</taxon>
        <taxon>Pezizomycotina</taxon>
        <taxon>Dothideomycetes</taxon>
        <taxon>Dothideomycetes incertae sedis</taxon>
        <taxon>Coniosporium</taxon>
    </lineage>
</organism>
<evidence type="ECO:0000313" key="1">
    <source>
        <dbReference type="EMBL" id="KAK3048733.1"/>
    </source>
</evidence>
<protein>
    <submittedName>
        <fullName evidence="1">Uncharacterized protein</fullName>
    </submittedName>
</protein>
<name>A0ACC3CX88_9PEZI</name>
<dbReference type="Proteomes" id="UP001186974">
    <property type="component" value="Unassembled WGS sequence"/>
</dbReference>
<dbReference type="EMBL" id="JAWDJW010010254">
    <property type="protein sequence ID" value="KAK3048733.1"/>
    <property type="molecule type" value="Genomic_DNA"/>
</dbReference>
<keyword evidence="2" id="KW-1185">Reference proteome</keyword>
<evidence type="ECO:0000313" key="2">
    <source>
        <dbReference type="Proteomes" id="UP001186974"/>
    </source>
</evidence>
<accession>A0ACC3CX88</accession>
<reference evidence="1" key="1">
    <citation type="submission" date="2024-09" db="EMBL/GenBank/DDBJ databases">
        <title>Black Yeasts Isolated from many extreme environments.</title>
        <authorList>
            <person name="Coleine C."/>
            <person name="Stajich J.E."/>
            <person name="Selbmann L."/>
        </authorList>
    </citation>
    <scope>NUCLEOTIDE SEQUENCE</scope>
    <source>
        <strain evidence="1">CCFEE 5737</strain>
    </source>
</reference>